<dbReference type="PANTHER" id="PTHR45828">
    <property type="entry name" value="CYTOCHROME B561/FERRIC REDUCTASE TRANSMEMBRANE"/>
    <property type="match status" value="1"/>
</dbReference>
<sequence length="227" mass="23847">MMDALRLSSASCALLVLASLASLASLAAAYPNGAPVGACTTLNPDSHGPSTAKGPSPYTITFSSNTYQPGQVLQVTLSGAPFKGFLIVGRKDGDQTMANTGFFQTPKSPDAQLQCVGGKDGNGVTHTNNTVKSSISLDWKAPSSAVGDIVFHFTTVRGGAPNVKVDAADYFMDQKSSPLKAASPVEDEVLRFEEEANDLDVVVVSKEEGDEEIVFSVPTKNDFPTRQ</sequence>
<evidence type="ECO:0000259" key="10">
    <source>
        <dbReference type="PROSITE" id="PS51019"/>
    </source>
</evidence>
<dbReference type="InterPro" id="IPR042307">
    <property type="entry name" value="Reeler_sf"/>
</dbReference>
<evidence type="ECO:0000256" key="9">
    <source>
        <dbReference type="SAM" id="SignalP"/>
    </source>
</evidence>
<keyword evidence="8" id="KW-0044">Antibiotic</keyword>
<keyword evidence="5" id="KW-0399">Innate immunity</keyword>
<name>A0A3S1B9Q8_ELYCH</name>
<comment type="subcellular location">
    <subcellularLocation>
        <location evidence="1">Secreted</location>
    </subcellularLocation>
</comment>
<accession>A0A3S1B9Q8</accession>
<organism evidence="11 12">
    <name type="scientific">Elysia chlorotica</name>
    <name type="common">Eastern emerald elysia</name>
    <name type="synonym">Sea slug</name>
    <dbReference type="NCBI Taxonomy" id="188477"/>
    <lineage>
        <taxon>Eukaryota</taxon>
        <taxon>Metazoa</taxon>
        <taxon>Spiralia</taxon>
        <taxon>Lophotrochozoa</taxon>
        <taxon>Mollusca</taxon>
        <taxon>Gastropoda</taxon>
        <taxon>Heterobranchia</taxon>
        <taxon>Euthyneura</taxon>
        <taxon>Panpulmonata</taxon>
        <taxon>Sacoglossa</taxon>
        <taxon>Placobranchoidea</taxon>
        <taxon>Plakobranchidae</taxon>
        <taxon>Elysia</taxon>
    </lineage>
</organism>
<evidence type="ECO:0000313" key="11">
    <source>
        <dbReference type="EMBL" id="RUS78476.1"/>
    </source>
</evidence>
<evidence type="ECO:0000256" key="1">
    <source>
        <dbReference type="ARBA" id="ARBA00004613"/>
    </source>
</evidence>
<evidence type="ECO:0000313" key="12">
    <source>
        <dbReference type="Proteomes" id="UP000271974"/>
    </source>
</evidence>
<dbReference type="InterPro" id="IPR002861">
    <property type="entry name" value="Reeler_dom"/>
</dbReference>
<dbReference type="InterPro" id="IPR051237">
    <property type="entry name" value="Ferric-chelate_Red/DefProt"/>
</dbReference>
<feature type="signal peptide" evidence="9">
    <location>
        <begin position="1"/>
        <end position="29"/>
    </location>
</feature>
<dbReference type="EMBL" id="RQTK01000507">
    <property type="protein sequence ID" value="RUS78476.1"/>
    <property type="molecule type" value="Genomic_DNA"/>
</dbReference>
<protein>
    <recommendedName>
        <fullName evidence="10">Reelin domain-containing protein</fullName>
    </recommendedName>
</protein>
<dbReference type="GO" id="GO:0005576">
    <property type="term" value="C:extracellular region"/>
    <property type="evidence" value="ECO:0007669"/>
    <property type="project" value="UniProtKB-SubCell"/>
</dbReference>
<dbReference type="OrthoDB" id="2419613at2759"/>
<keyword evidence="6 9" id="KW-0732">Signal</keyword>
<keyword evidence="12" id="KW-1185">Reference proteome</keyword>
<dbReference type="Pfam" id="PF02014">
    <property type="entry name" value="Reeler"/>
    <property type="match status" value="1"/>
</dbReference>
<keyword evidence="7" id="KW-0391">Immunity</keyword>
<feature type="chain" id="PRO_5018656419" description="Reelin domain-containing protein" evidence="9">
    <location>
        <begin position="30"/>
        <end position="227"/>
    </location>
</feature>
<keyword evidence="4" id="KW-0929">Antimicrobial</keyword>
<dbReference type="PROSITE" id="PS51019">
    <property type="entry name" value="REELIN"/>
    <property type="match status" value="1"/>
</dbReference>
<dbReference type="CDD" id="cd08544">
    <property type="entry name" value="Reeler"/>
    <property type="match status" value="1"/>
</dbReference>
<dbReference type="Proteomes" id="UP000271974">
    <property type="component" value="Unassembled WGS sequence"/>
</dbReference>
<dbReference type="PANTHER" id="PTHR45828:SF9">
    <property type="entry name" value="CELL WALL INTEGRITY AND STRESS RESPONSE COMPONENT 4-LIKE-RELATED"/>
    <property type="match status" value="1"/>
</dbReference>
<gene>
    <name evidence="11" type="ORF">EGW08_013764</name>
</gene>
<dbReference type="STRING" id="188477.A0A3S1B9Q8"/>
<dbReference type="GO" id="GO:0016020">
    <property type="term" value="C:membrane"/>
    <property type="evidence" value="ECO:0007669"/>
    <property type="project" value="TreeGrafter"/>
</dbReference>
<dbReference type="GO" id="GO:0042742">
    <property type="term" value="P:defense response to bacterium"/>
    <property type="evidence" value="ECO:0007669"/>
    <property type="project" value="UniProtKB-KW"/>
</dbReference>
<dbReference type="Gene3D" id="2.60.40.4060">
    <property type="entry name" value="Reeler domain"/>
    <property type="match status" value="1"/>
</dbReference>
<proteinExistence type="inferred from homology"/>
<evidence type="ECO:0000256" key="4">
    <source>
        <dbReference type="ARBA" id="ARBA00022529"/>
    </source>
</evidence>
<evidence type="ECO:0000256" key="2">
    <source>
        <dbReference type="ARBA" id="ARBA00008501"/>
    </source>
</evidence>
<evidence type="ECO:0000256" key="8">
    <source>
        <dbReference type="ARBA" id="ARBA00023022"/>
    </source>
</evidence>
<evidence type="ECO:0000256" key="3">
    <source>
        <dbReference type="ARBA" id="ARBA00022525"/>
    </source>
</evidence>
<evidence type="ECO:0000256" key="5">
    <source>
        <dbReference type="ARBA" id="ARBA00022588"/>
    </source>
</evidence>
<comment type="similarity">
    <text evidence="2">Belongs to the insect defense protein family.</text>
</comment>
<comment type="caution">
    <text evidence="11">The sequence shown here is derived from an EMBL/GenBank/DDBJ whole genome shotgun (WGS) entry which is preliminary data.</text>
</comment>
<reference evidence="11 12" key="1">
    <citation type="submission" date="2019-01" db="EMBL/GenBank/DDBJ databases">
        <title>A draft genome assembly of the solar-powered sea slug Elysia chlorotica.</title>
        <authorList>
            <person name="Cai H."/>
            <person name="Li Q."/>
            <person name="Fang X."/>
            <person name="Li J."/>
            <person name="Curtis N.E."/>
            <person name="Altenburger A."/>
            <person name="Shibata T."/>
            <person name="Feng M."/>
            <person name="Maeda T."/>
            <person name="Schwartz J.A."/>
            <person name="Shigenobu S."/>
            <person name="Lundholm N."/>
            <person name="Nishiyama T."/>
            <person name="Yang H."/>
            <person name="Hasebe M."/>
            <person name="Li S."/>
            <person name="Pierce S.K."/>
            <person name="Wang J."/>
        </authorList>
    </citation>
    <scope>NUCLEOTIDE SEQUENCE [LARGE SCALE GENOMIC DNA]</scope>
    <source>
        <strain evidence="11">EC2010</strain>
        <tissue evidence="11">Whole organism of an adult</tissue>
    </source>
</reference>
<feature type="domain" description="Reelin" evidence="10">
    <location>
        <begin position="24"/>
        <end position="184"/>
    </location>
</feature>
<keyword evidence="3" id="KW-0964">Secreted</keyword>
<evidence type="ECO:0000256" key="6">
    <source>
        <dbReference type="ARBA" id="ARBA00022729"/>
    </source>
</evidence>
<evidence type="ECO:0000256" key="7">
    <source>
        <dbReference type="ARBA" id="ARBA00022859"/>
    </source>
</evidence>
<dbReference type="GO" id="GO:0045087">
    <property type="term" value="P:innate immune response"/>
    <property type="evidence" value="ECO:0007669"/>
    <property type="project" value="UniProtKB-KW"/>
</dbReference>
<dbReference type="AlphaFoldDB" id="A0A3S1B9Q8"/>